<evidence type="ECO:0000313" key="2">
    <source>
        <dbReference type="Proteomes" id="UP001295444"/>
    </source>
</evidence>
<keyword evidence="2" id="KW-1185">Reference proteome</keyword>
<organism evidence="1 2">
    <name type="scientific">Pelobates cultripes</name>
    <name type="common">Western spadefoot toad</name>
    <dbReference type="NCBI Taxonomy" id="61616"/>
    <lineage>
        <taxon>Eukaryota</taxon>
        <taxon>Metazoa</taxon>
        <taxon>Chordata</taxon>
        <taxon>Craniata</taxon>
        <taxon>Vertebrata</taxon>
        <taxon>Euteleostomi</taxon>
        <taxon>Amphibia</taxon>
        <taxon>Batrachia</taxon>
        <taxon>Anura</taxon>
        <taxon>Pelobatoidea</taxon>
        <taxon>Pelobatidae</taxon>
        <taxon>Pelobates</taxon>
    </lineage>
</organism>
<evidence type="ECO:0000313" key="1">
    <source>
        <dbReference type="EMBL" id="CAH2281712.1"/>
    </source>
</evidence>
<sequence>MQASTGVLVHRDLEIPSIELLLVITIHLLQIPIKHGDITICAYRVRRCREDGVGTLLVALGWLRVTYRVRRCREDGVGTLLVALGWLRVTYRVRRCREDRGRYIVGGLRLAEGDIPCEKVLQDRGRYIVGDLGLAEGEFAIMLGILIVI</sequence>
<gene>
    <name evidence="1" type="ORF">PECUL_23A050397</name>
</gene>
<reference evidence="1" key="1">
    <citation type="submission" date="2022-03" db="EMBL/GenBank/DDBJ databases">
        <authorList>
            <person name="Alioto T."/>
            <person name="Alioto T."/>
            <person name="Gomez Garrido J."/>
        </authorList>
    </citation>
    <scope>NUCLEOTIDE SEQUENCE</scope>
</reference>
<name>A0AAD1RVN9_PELCU</name>
<protein>
    <submittedName>
        <fullName evidence="1">Uncharacterized protein</fullName>
    </submittedName>
</protein>
<accession>A0AAD1RVN9</accession>
<dbReference type="EMBL" id="OW240915">
    <property type="protein sequence ID" value="CAH2281712.1"/>
    <property type="molecule type" value="Genomic_DNA"/>
</dbReference>
<dbReference type="Proteomes" id="UP001295444">
    <property type="component" value="Chromosome 04"/>
</dbReference>
<proteinExistence type="predicted"/>
<dbReference type="AlphaFoldDB" id="A0AAD1RVN9"/>